<name>A0A148KNA1_9ALTE</name>
<dbReference type="STRING" id="1799789.AX660_19660"/>
<proteinExistence type="predicted"/>
<protein>
    <submittedName>
        <fullName evidence="2">Uncharacterized protein</fullName>
    </submittedName>
</protein>
<reference evidence="3" key="1">
    <citation type="submission" date="2016-02" db="EMBL/GenBank/DDBJ databases">
        <authorList>
            <person name="Schultz-Johansen M."/>
            <person name="Glaring M.A."/>
            <person name="Bech P.K."/>
            <person name="Stougaard P."/>
        </authorList>
    </citation>
    <scope>NUCLEOTIDE SEQUENCE [LARGE SCALE GENOMIC DNA]</scope>
    <source>
        <strain evidence="3">S66</strain>
    </source>
</reference>
<evidence type="ECO:0000313" key="2">
    <source>
        <dbReference type="EMBL" id="KXI27761.1"/>
    </source>
</evidence>
<gene>
    <name evidence="2" type="ORF">AX660_19660</name>
</gene>
<keyword evidence="3" id="KW-1185">Reference proteome</keyword>
<accession>A0A148KNA1</accession>
<comment type="caution">
    <text evidence="2">The sequence shown here is derived from an EMBL/GenBank/DDBJ whole genome shotgun (WGS) entry which is preliminary data.</text>
</comment>
<feature type="chain" id="PRO_5007550254" evidence="1">
    <location>
        <begin position="20"/>
        <end position="222"/>
    </location>
</feature>
<keyword evidence="1" id="KW-0732">Signal</keyword>
<organism evidence="2 3">
    <name type="scientific">Paraglaciecola hydrolytica</name>
    <dbReference type="NCBI Taxonomy" id="1799789"/>
    <lineage>
        <taxon>Bacteria</taxon>
        <taxon>Pseudomonadati</taxon>
        <taxon>Pseudomonadota</taxon>
        <taxon>Gammaproteobacteria</taxon>
        <taxon>Alteromonadales</taxon>
        <taxon>Alteromonadaceae</taxon>
        <taxon>Paraglaciecola</taxon>
    </lineage>
</organism>
<dbReference type="OrthoDB" id="5770735at2"/>
<sequence length="222" mass="25127">MYKILFFVTLYCFTTLLSAEEKAAEVQPLDPKYMGTHGMVLVTHASSLYASVLPQYKPGQNVQLIYRVDSKYIPLLHLVNDADLVTVKPKPFNLQSLIRGEKLSLKADVYLGHFARGGSLTLPNIDLVMDTQLYLRMLDEPQPSSSTQVYDSVELNNNRRLLVHQLQSAPSYDHLLLLLDDVSCITTFRASSAVPSQNEIYQKLAFCGSIKPLYYETDEFQK</sequence>
<dbReference type="AlphaFoldDB" id="A0A148KNA1"/>
<dbReference type="Proteomes" id="UP000070299">
    <property type="component" value="Unassembled WGS sequence"/>
</dbReference>
<evidence type="ECO:0000313" key="3">
    <source>
        <dbReference type="Proteomes" id="UP000070299"/>
    </source>
</evidence>
<evidence type="ECO:0000256" key="1">
    <source>
        <dbReference type="SAM" id="SignalP"/>
    </source>
</evidence>
<dbReference type="EMBL" id="LSNE01000009">
    <property type="protein sequence ID" value="KXI27761.1"/>
    <property type="molecule type" value="Genomic_DNA"/>
</dbReference>
<dbReference type="RefSeq" id="WP_068379224.1">
    <property type="nucleotide sequence ID" value="NZ_LSNE01000009.1"/>
</dbReference>
<feature type="signal peptide" evidence="1">
    <location>
        <begin position="1"/>
        <end position="19"/>
    </location>
</feature>